<name>A0A174JDB1_BACUN</name>
<evidence type="ECO:0000256" key="1">
    <source>
        <dbReference type="SAM" id="SignalP"/>
    </source>
</evidence>
<evidence type="ECO:0000313" key="5">
    <source>
        <dbReference type="Proteomes" id="UP000095766"/>
    </source>
</evidence>
<dbReference type="PROSITE" id="PS51257">
    <property type="entry name" value="PROKAR_LIPOPROTEIN"/>
    <property type="match status" value="1"/>
</dbReference>
<dbReference type="RefSeq" id="WP_005829701.1">
    <property type="nucleotide sequence ID" value="NZ_BQNO01000001.1"/>
</dbReference>
<dbReference type="Gene3D" id="2.60.40.1120">
    <property type="entry name" value="Carboxypeptidase-like, regulatory domain"/>
    <property type="match status" value="1"/>
</dbReference>
<feature type="chain" id="PRO_5014251678" evidence="1">
    <location>
        <begin position="24"/>
        <end position="271"/>
    </location>
</feature>
<organism evidence="2 5">
    <name type="scientific">Bacteroides uniformis</name>
    <dbReference type="NCBI Taxonomy" id="820"/>
    <lineage>
        <taxon>Bacteria</taxon>
        <taxon>Pseudomonadati</taxon>
        <taxon>Bacteroidota</taxon>
        <taxon>Bacteroidia</taxon>
        <taxon>Bacteroidales</taxon>
        <taxon>Bacteroidaceae</taxon>
        <taxon>Bacteroides</taxon>
    </lineage>
</organism>
<evidence type="ECO:0000313" key="3">
    <source>
        <dbReference type="EMBL" id="KAB4167578.1"/>
    </source>
</evidence>
<evidence type="ECO:0000313" key="2">
    <source>
        <dbReference type="EMBL" id="CUQ02616.1"/>
    </source>
</evidence>
<dbReference type="Proteomes" id="UP000095766">
    <property type="component" value="Unassembled WGS sequence"/>
</dbReference>
<dbReference type="AlphaFoldDB" id="A0A174JDB1"/>
<evidence type="ECO:0000313" key="7">
    <source>
        <dbReference type="Proteomes" id="UP000433928"/>
    </source>
</evidence>
<feature type="signal peptide" evidence="1">
    <location>
        <begin position="1"/>
        <end position="23"/>
    </location>
</feature>
<reference evidence="2 5" key="1">
    <citation type="submission" date="2015-09" db="EMBL/GenBank/DDBJ databases">
        <authorList>
            <consortium name="Pathogen Informatics"/>
        </authorList>
    </citation>
    <scope>NUCLEOTIDE SEQUENCE [LARGE SCALE GENOMIC DNA]</scope>
    <source>
        <strain evidence="2 5">2789STDY5834898</strain>
    </source>
</reference>
<dbReference type="GeneID" id="99749621"/>
<dbReference type="Proteomes" id="UP000284022">
    <property type="component" value="Unassembled WGS sequence"/>
</dbReference>
<dbReference type="EMBL" id="WCUG01000023">
    <property type="protein sequence ID" value="KAB4167578.1"/>
    <property type="molecule type" value="Genomic_DNA"/>
</dbReference>
<reference evidence="4 6" key="2">
    <citation type="submission" date="2018-08" db="EMBL/GenBank/DDBJ databases">
        <title>A genome reference for cultivated species of the human gut microbiota.</title>
        <authorList>
            <person name="Zou Y."/>
            <person name="Xue W."/>
            <person name="Luo G."/>
        </authorList>
    </citation>
    <scope>NUCLEOTIDE SEQUENCE [LARGE SCALE GENOMIC DNA]</scope>
    <source>
        <strain evidence="4 6">AF17-20</strain>
    </source>
</reference>
<proteinExistence type="predicted"/>
<reference evidence="3 7" key="3">
    <citation type="journal article" date="2019" name="Nat. Med.">
        <title>A library of human gut bacterial isolates paired with longitudinal multiomics data enables mechanistic microbiome research.</title>
        <authorList>
            <person name="Poyet M."/>
            <person name="Groussin M."/>
            <person name="Gibbons S.M."/>
            <person name="Avila-Pacheco J."/>
            <person name="Jiang X."/>
            <person name="Kearney S.M."/>
            <person name="Perrotta A.R."/>
            <person name="Berdy B."/>
            <person name="Zhao S."/>
            <person name="Lieberman T.D."/>
            <person name="Swanson P.K."/>
            <person name="Smith M."/>
            <person name="Roesemann S."/>
            <person name="Alexander J.E."/>
            <person name="Rich S.A."/>
            <person name="Livny J."/>
            <person name="Vlamakis H."/>
            <person name="Clish C."/>
            <person name="Bullock K."/>
            <person name="Deik A."/>
            <person name="Scott J."/>
            <person name="Pierce K.A."/>
            <person name="Xavier R.J."/>
            <person name="Alm E.J."/>
        </authorList>
    </citation>
    <scope>NUCLEOTIDE SEQUENCE [LARGE SCALE GENOMIC DNA]</scope>
    <source>
        <strain evidence="3 7">BIOML-A27</strain>
    </source>
</reference>
<evidence type="ECO:0000313" key="6">
    <source>
        <dbReference type="Proteomes" id="UP000284022"/>
    </source>
</evidence>
<gene>
    <name evidence="4" type="ORF">DWW83_00625</name>
    <name evidence="2" type="ORF">ERS852510_02960</name>
    <name evidence="3" type="ORF">GAQ59_17945</name>
</gene>
<dbReference type="EMBL" id="CZAO01000014">
    <property type="protein sequence ID" value="CUQ02616.1"/>
    <property type="molecule type" value="Genomic_DNA"/>
</dbReference>
<accession>A0A174JDB1</accession>
<evidence type="ECO:0000313" key="4">
    <source>
        <dbReference type="EMBL" id="RGU41236.1"/>
    </source>
</evidence>
<dbReference type="Proteomes" id="UP000433928">
    <property type="component" value="Unassembled WGS sequence"/>
</dbReference>
<sequence length="271" mass="30745">MKKTIFYSLFSALFMLTSCSMFEIDNYEEPSETIWGEVVDEATGKRVLTDQGSEGIRVRLTELSWGDNVQHNPDFYCMMDGTFQNTKIFKGEYNVRIDGPFIPLVRENTDGTLLHDGSVNTEISGTTKVKFEVQPFLNVEFVGNPQVSNGVIKAQVRVTRGVSDEVFREKIQPMGNWKDEYLNVTDIQFFVSYSNTVGYRARDERWSSSINYEGKSFEGLLGKEVTIQSNGNVPSGRKVFVRAAARINYDTPVGSGTRRWNYSEPMEVLIP</sequence>
<keyword evidence="1" id="KW-0732">Signal</keyword>
<dbReference type="EMBL" id="QRXV01000001">
    <property type="protein sequence ID" value="RGU41236.1"/>
    <property type="molecule type" value="Genomic_DNA"/>
</dbReference>
<protein>
    <submittedName>
        <fullName evidence="3">DUF3823 domain-containing protein</fullName>
    </submittedName>
    <submittedName>
        <fullName evidence="2">Protein of uncharacterized function (DUF3823)</fullName>
    </submittedName>
</protein>
<dbReference type="Gene3D" id="2.60.40.2060">
    <property type="match status" value="1"/>
</dbReference>